<reference evidence="1" key="1">
    <citation type="journal article" date="2014" name="Front. Microbiol.">
        <title>High frequency of phylogenetically diverse reductive dehalogenase-homologous genes in deep subseafloor sedimentary metagenomes.</title>
        <authorList>
            <person name="Kawai M."/>
            <person name="Futagami T."/>
            <person name="Toyoda A."/>
            <person name="Takaki Y."/>
            <person name="Nishi S."/>
            <person name="Hori S."/>
            <person name="Arai W."/>
            <person name="Tsubouchi T."/>
            <person name="Morono Y."/>
            <person name="Uchiyama I."/>
            <person name="Ito T."/>
            <person name="Fujiyama A."/>
            <person name="Inagaki F."/>
            <person name="Takami H."/>
        </authorList>
    </citation>
    <scope>NUCLEOTIDE SEQUENCE</scope>
    <source>
        <strain evidence="1">Expedition CK06-06</strain>
    </source>
</reference>
<gene>
    <name evidence="1" type="ORF">S06H3_03404</name>
</gene>
<feature type="non-terminal residue" evidence="1">
    <location>
        <position position="1"/>
    </location>
</feature>
<protein>
    <submittedName>
        <fullName evidence="1">Uncharacterized protein</fullName>
    </submittedName>
</protein>
<accession>X1KEF4</accession>
<proteinExistence type="predicted"/>
<sequence>VDMSIITRLRQIVGEKNVLTKDEEKEPYSHDETLNLRRYMPETVVKPNNRNQVRDMLILANRERIWL</sequence>
<dbReference type="InterPro" id="IPR016167">
    <property type="entry name" value="FAD-bd_PCMH_sub1"/>
</dbReference>
<dbReference type="AlphaFoldDB" id="X1KEF4"/>
<dbReference type="GO" id="GO:0050660">
    <property type="term" value="F:flavin adenine dinucleotide binding"/>
    <property type="evidence" value="ECO:0007669"/>
    <property type="project" value="InterPro"/>
</dbReference>
<name>X1KEF4_9ZZZZ</name>
<organism evidence="1">
    <name type="scientific">marine sediment metagenome</name>
    <dbReference type="NCBI Taxonomy" id="412755"/>
    <lineage>
        <taxon>unclassified sequences</taxon>
        <taxon>metagenomes</taxon>
        <taxon>ecological metagenomes</taxon>
    </lineage>
</organism>
<dbReference type="EMBL" id="BARV01001104">
    <property type="protein sequence ID" value="GAH92000.1"/>
    <property type="molecule type" value="Genomic_DNA"/>
</dbReference>
<dbReference type="SUPFAM" id="SSF56176">
    <property type="entry name" value="FAD-binding/transporter-associated domain-like"/>
    <property type="match status" value="1"/>
</dbReference>
<comment type="caution">
    <text evidence="1">The sequence shown here is derived from an EMBL/GenBank/DDBJ whole genome shotgun (WGS) entry which is preliminary data.</text>
</comment>
<evidence type="ECO:0000313" key="1">
    <source>
        <dbReference type="EMBL" id="GAH92000.1"/>
    </source>
</evidence>
<dbReference type="InterPro" id="IPR036318">
    <property type="entry name" value="FAD-bd_PCMH-like_sf"/>
</dbReference>
<dbReference type="Gene3D" id="3.30.43.10">
    <property type="entry name" value="Uridine Diphospho-n-acetylenolpyruvylglucosamine Reductase, domain 2"/>
    <property type="match status" value="1"/>
</dbReference>